<feature type="region of interest" description="Disordered" evidence="3">
    <location>
        <begin position="34"/>
        <end position="82"/>
    </location>
</feature>
<evidence type="ECO:0000256" key="1">
    <source>
        <dbReference type="ARBA" id="ARBA00011021"/>
    </source>
</evidence>
<dbReference type="AlphaFoldDB" id="A0A8K0H3Y2"/>
<evidence type="ECO:0000313" key="4">
    <source>
        <dbReference type="EMBL" id="KAF3445352.1"/>
    </source>
</evidence>
<feature type="compositionally biased region" description="Polar residues" evidence="3">
    <location>
        <begin position="34"/>
        <end position="46"/>
    </location>
</feature>
<evidence type="ECO:0000256" key="3">
    <source>
        <dbReference type="SAM" id="MobiDB-lite"/>
    </source>
</evidence>
<protein>
    <submittedName>
        <fullName evidence="4">Uncharacterized protein</fullName>
    </submittedName>
</protein>
<organism evidence="4 5">
    <name type="scientific">Rhamnella rubrinervis</name>
    <dbReference type="NCBI Taxonomy" id="2594499"/>
    <lineage>
        <taxon>Eukaryota</taxon>
        <taxon>Viridiplantae</taxon>
        <taxon>Streptophyta</taxon>
        <taxon>Embryophyta</taxon>
        <taxon>Tracheophyta</taxon>
        <taxon>Spermatophyta</taxon>
        <taxon>Magnoliopsida</taxon>
        <taxon>eudicotyledons</taxon>
        <taxon>Gunneridae</taxon>
        <taxon>Pentapetalae</taxon>
        <taxon>rosids</taxon>
        <taxon>fabids</taxon>
        <taxon>Rosales</taxon>
        <taxon>Rhamnaceae</taxon>
        <taxon>rhamnoid group</taxon>
        <taxon>Rhamneae</taxon>
        <taxon>Rhamnella</taxon>
    </lineage>
</organism>
<gene>
    <name evidence="4" type="ORF">FNV43_RR10528</name>
</gene>
<accession>A0A8K0H3Y2</accession>
<keyword evidence="5" id="KW-1185">Reference proteome</keyword>
<keyword evidence="2" id="KW-0611">Plant defense</keyword>
<comment type="caution">
    <text evidence="4">The sequence shown here is derived from an EMBL/GenBank/DDBJ whole genome shotgun (WGS) entry which is preliminary data.</text>
</comment>
<name>A0A8K0H3Y2_9ROSA</name>
<reference evidence="4" key="1">
    <citation type="submission" date="2020-03" db="EMBL/GenBank/DDBJ databases">
        <title>A high-quality chromosome-level genome assembly of a woody plant with both climbing and erect habits, Rhamnella rubrinervis.</title>
        <authorList>
            <person name="Lu Z."/>
            <person name="Yang Y."/>
            <person name="Zhu X."/>
            <person name="Sun Y."/>
        </authorList>
    </citation>
    <scope>NUCLEOTIDE SEQUENCE</scope>
    <source>
        <strain evidence="4">BYM</strain>
        <tissue evidence="4">Leaf</tissue>
    </source>
</reference>
<sequence length="82" mass="9226">MEYSSASPSKPSYNFLQQTLRTFLNFLGFETKTQQADQQIPANNSEENQHHDDDDDHKNVSISSRGLPKRSEITRGGGARIS</sequence>
<evidence type="ECO:0000256" key="2">
    <source>
        <dbReference type="ARBA" id="ARBA00022821"/>
    </source>
</evidence>
<feature type="compositionally biased region" description="Basic and acidic residues" evidence="3">
    <location>
        <begin position="47"/>
        <end position="59"/>
    </location>
</feature>
<evidence type="ECO:0000313" key="5">
    <source>
        <dbReference type="Proteomes" id="UP000796880"/>
    </source>
</evidence>
<comment type="similarity">
    <text evidence="1">Belongs to the brassicaceae elicitor peptide family.</text>
</comment>
<dbReference type="EMBL" id="VOIH02000005">
    <property type="protein sequence ID" value="KAF3445352.1"/>
    <property type="molecule type" value="Genomic_DNA"/>
</dbReference>
<dbReference type="Pfam" id="PF17232">
    <property type="entry name" value="Pep1_7"/>
    <property type="match status" value="1"/>
</dbReference>
<dbReference type="Proteomes" id="UP000796880">
    <property type="component" value="Unassembled WGS sequence"/>
</dbReference>
<dbReference type="GO" id="GO:0045087">
    <property type="term" value="P:innate immune response"/>
    <property type="evidence" value="ECO:0007669"/>
    <property type="project" value="InterPro"/>
</dbReference>
<proteinExistence type="inferred from homology"/>
<dbReference type="InterPro" id="IPR035176">
    <property type="entry name" value="PEP"/>
</dbReference>